<accession>A0AAV4JWE9</accession>
<feature type="compositionally biased region" description="Polar residues" evidence="1">
    <location>
        <begin position="1"/>
        <end position="13"/>
    </location>
</feature>
<sequence>MHQTETRTFSLQPKKNINIDVSDNNNNNKSKSSSYKASNMSKEKTGTYRPNIQYEHFSNMHASPTAIRLRLRWYAVHHQHAMRLGGSEDKPLFTGGELWGIERNPPRCDPREVWSRGCLCLSTSNTRVSPTRPVRGGENGGEGCCLDLVVSEALKEVMREGKQGAGGYKTQGDKEM</sequence>
<name>A0AAV4JWE9_9GAST</name>
<comment type="caution">
    <text evidence="2">The sequence shown here is derived from an EMBL/GenBank/DDBJ whole genome shotgun (WGS) entry which is preliminary data.</text>
</comment>
<dbReference type="Proteomes" id="UP000762676">
    <property type="component" value="Unassembled WGS sequence"/>
</dbReference>
<feature type="compositionally biased region" description="Low complexity" evidence="1">
    <location>
        <begin position="14"/>
        <end position="40"/>
    </location>
</feature>
<protein>
    <submittedName>
        <fullName evidence="2">Uncharacterized protein</fullName>
    </submittedName>
</protein>
<gene>
    <name evidence="2" type="ORF">ElyMa_003447500</name>
</gene>
<dbReference type="EMBL" id="BMAT01007070">
    <property type="protein sequence ID" value="GFS25676.1"/>
    <property type="molecule type" value="Genomic_DNA"/>
</dbReference>
<evidence type="ECO:0000313" key="3">
    <source>
        <dbReference type="Proteomes" id="UP000762676"/>
    </source>
</evidence>
<feature type="region of interest" description="Disordered" evidence="1">
    <location>
        <begin position="1"/>
        <end position="44"/>
    </location>
</feature>
<proteinExistence type="predicted"/>
<evidence type="ECO:0000313" key="2">
    <source>
        <dbReference type="EMBL" id="GFS25676.1"/>
    </source>
</evidence>
<reference evidence="2 3" key="1">
    <citation type="journal article" date="2021" name="Elife">
        <title>Chloroplast acquisition without the gene transfer in kleptoplastic sea slugs, Plakobranchus ocellatus.</title>
        <authorList>
            <person name="Maeda T."/>
            <person name="Takahashi S."/>
            <person name="Yoshida T."/>
            <person name="Shimamura S."/>
            <person name="Takaki Y."/>
            <person name="Nagai Y."/>
            <person name="Toyoda A."/>
            <person name="Suzuki Y."/>
            <person name="Arimoto A."/>
            <person name="Ishii H."/>
            <person name="Satoh N."/>
            <person name="Nishiyama T."/>
            <person name="Hasebe M."/>
            <person name="Maruyama T."/>
            <person name="Minagawa J."/>
            <person name="Obokata J."/>
            <person name="Shigenobu S."/>
        </authorList>
    </citation>
    <scope>NUCLEOTIDE SEQUENCE [LARGE SCALE GENOMIC DNA]</scope>
</reference>
<organism evidence="2 3">
    <name type="scientific">Elysia marginata</name>
    <dbReference type="NCBI Taxonomy" id="1093978"/>
    <lineage>
        <taxon>Eukaryota</taxon>
        <taxon>Metazoa</taxon>
        <taxon>Spiralia</taxon>
        <taxon>Lophotrochozoa</taxon>
        <taxon>Mollusca</taxon>
        <taxon>Gastropoda</taxon>
        <taxon>Heterobranchia</taxon>
        <taxon>Euthyneura</taxon>
        <taxon>Panpulmonata</taxon>
        <taxon>Sacoglossa</taxon>
        <taxon>Placobranchoidea</taxon>
        <taxon>Plakobranchidae</taxon>
        <taxon>Elysia</taxon>
    </lineage>
</organism>
<evidence type="ECO:0000256" key="1">
    <source>
        <dbReference type="SAM" id="MobiDB-lite"/>
    </source>
</evidence>
<keyword evidence="3" id="KW-1185">Reference proteome</keyword>
<dbReference type="AlphaFoldDB" id="A0AAV4JWE9"/>